<dbReference type="GO" id="GO:0009897">
    <property type="term" value="C:external side of plasma membrane"/>
    <property type="evidence" value="ECO:0007669"/>
    <property type="project" value="TreeGrafter"/>
</dbReference>
<dbReference type="PANTHER" id="PTHR11422:SF5">
    <property type="entry name" value="DIVERSE IMMUNOGLOBULIN DOMAIN-CONTAINING PROTEIN 1.1 ISOFORM X1-RELATED"/>
    <property type="match status" value="1"/>
</dbReference>
<feature type="domain" description="Ig-like" evidence="1">
    <location>
        <begin position="5"/>
        <end position="98"/>
    </location>
</feature>
<proteinExistence type="predicted"/>
<organism evidence="2 3">
    <name type="scientific">Scophthalmus maximus</name>
    <name type="common">Turbot</name>
    <name type="synonym">Psetta maxima</name>
    <dbReference type="NCBI Taxonomy" id="52904"/>
    <lineage>
        <taxon>Eukaryota</taxon>
        <taxon>Metazoa</taxon>
        <taxon>Chordata</taxon>
        <taxon>Craniata</taxon>
        <taxon>Vertebrata</taxon>
        <taxon>Euteleostomi</taxon>
        <taxon>Actinopterygii</taxon>
        <taxon>Neopterygii</taxon>
        <taxon>Teleostei</taxon>
        <taxon>Neoteleostei</taxon>
        <taxon>Acanthomorphata</taxon>
        <taxon>Carangaria</taxon>
        <taxon>Pleuronectiformes</taxon>
        <taxon>Pleuronectoidei</taxon>
        <taxon>Scophthalmidae</taxon>
        <taxon>Scophthalmus</taxon>
    </lineage>
</organism>
<dbReference type="PROSITE" id="PS50835">
    <property type="entry name" value="IG_LIKE"/>
    <property type="match status" value="1"/>
</dbReference>
<dbReference type="AlphaFoldDB" id="A0A8D3A2R5"/>
<name>A0A8D3A2R5_SCOMX</name>
<dbReference type="GO" id="GO:0035723">
    <property type="term" value="P:interleukin-15-mediated signaling pathway"/>
    <property type="evidence" value="ECO:0007669"/>
    <property type="project" value="TreeGrafter"/>
</dbReference>
<dbReference type="Proteomes" id="UP000694558">
    <property type="component" value="Chromosome 20"/>
</dbReference>
<dbReference type="Pfam" id="PF07686">
    <property type="entry name" value="V-set"/>
    <property type="match status" value="1"/>
</dbReference>
<dbReference type="GO" id="GO:0070374">
    <property type="term" value="P:positive regulation of ERK1 and ERK2 cascade"/>
    <property type="evidence" value="ECO:0007669"/>
    <property type="project" value="TreeGrafter"/>
</dbReference>
<dbReference type="InterPro" id="IPR007110">
    <property type="entry name" value="Ig-like_dom"/>
</dbReference>
<dbReference type="GO" id="GO:0042110">
    <property type="term" value="P:T cell activation"/>
    <property type="evidence" value="ECO:0007669"/>
    <property type="project" value="TreeGrafter"/>
</dbReference>
<dbReference type="GO" id="GO:0042289">
    <property type="term" value="F:MHC class II protein binding"/>
    <property type="evidence" value="ECO:0007669"/>
    <property type="project" value="TreeGrafter"/>
</dbReference>
<dbReference type="InterPro" id="IPR003599">
    <property type="entry name" value="Ig_sub"/>
</dbReference>
<reference evidence="2" key="2">
    <citation type="submission" date="2025-08" db="UniProtKB">
        <authorList>
            <consortium name="Ensembl"/>
        </authorList>
    </citation>
    <scope>IDENTIFICATION</scope>
</reference>
<dbReference type="PANTHER" id="PTHR11422">
    <property type="entry name" value="T-CELL SURFACE GLYCOPROTEIN CD4"/>
    <property type="match status" value="1"/>
</dbReference>
<evidence type="ECO:0000259" key="1">
    <source>
        <dbReference type="PROSITE" id="PS50835"/>
    </source>
</evidence>
<protein>
    <recommendedName>
        <fullName evidence="1">Ig-like domain-containing protein</fullName>
    </recommendedName>
</protein>
<dbReference type="GeneTree" id="ENSGT00930000151352"/>
<accession>A0A8D3A2R5</accession>
<evidence type="ECO:0000313" key="2">
    <source>
        <dbReference type="Ensembl" id="ENSSMAP00000011564.2"/>
    </source>
</evidence>
<dbReference type="InterPro" id="IPR013106">
    <property type="entry name" value="Ig_V-set"/>
</dbReference>
<dbReference type="GO" id="GO:1990782">
    <property type="term" value="F:protein tyrosine kinase binding"/>
    <property type="evidence" value="ECO:0007669"/>
    <property type="project" value="TreeGrafter"/>
</dbReference>
<dbReference type="Ensembl" id="ENSSMAT00000011713.2">
    <property type="protein sequence ID" value="ENSSMAP00000011564.2"/>
    <property type="gene ID" value="ENSSMAG00000007128.2"/>
</dbReference>
<reference evidence="2" key="1">
    <citation type="submission" date="2023-05" db="EMBL/GenBank/DDBJ databases">
        <title>High-quality long-read genome of Scophthalmus maximus.</title>
        <authorList>
            <person name="Lien S."/>
            <person name="Martinez P."/>
        </authorList>
    </citation>
    <scope>NUCLEOTIDE SEQUENCE [LARGE SCALE GENOMIC DNA]</scope>
</reference>
<dbReference type="Gene3D" id="2.60.40.10">
    <property type="entry name" value="Immunoglobulins"/>
    <property type="match status" value="1"/>
</dbReference>
<dbReference type="GO" id="GO:0045121">
    <property type="term" value="C:membrane raft"/>
    <property type="evidence" value="ECO:0007669"/>
    <property type="project" value="TreeGrafter"/>
</dbReference>
<dbReference type="InterPro" id="IPR036179">
    <property type="entry name" value="Ig-like_dom_sf"/>
</dbReference>
<dbReference type="InterPro" id="IPR013783">
    <property type="entry name" value="Ig-like_fold"/>
</dbReference>
<dbReference type="SUPFAM" id="SSF48726">
    <property type="entry name" value="Immunoglobulin"/>
    <property type="match status" value="1"/>
</dbReference>
<sequence length="128" mass="14105">QEGNATLHILLRKKASVVVRAGTRATLPCGLEDPDNCENTDWLFAKSHHTSAVELFRSGLLQTSASSKSRPERMRVTANCSLVVKEVTAQDAGQYCCRQDEDALVHLSVVNSEEQMHSEVALKGRRRG</sequence>
<dbReference type="SMART" id="SM00409">
    <property type="entry name" value="IG"/>
    <property type="match status" value="1"/>
</dbReference>
<evidence type="ECO:0000313" key="3">
    <source>
        <dbReference type="Proteomes" id="UP000694558"/>
    </source>
</evidence>